<dbReference type="RefSeq" id="WP_107920553.1">
    <property type="nucleotide sequence ID" value="NZ_CP066701.1"/>
</dbReference>
<dbReference type="GeneID" id="62499340"/>
<dbReference type="Proteomes" id="UP000595512">
    <property type="component" value="Chromosome"/>
</dbReference>
<evidence type="ECO:0000313" key="1">
    <source>
        <dbReference type="EMBL" id="QQX26895.1"/>
    </source>
</evidence>
<dbReference type="EMBL" id="CP066701">
    <property type="protein sequence ID" value="QQX26895.1"/>
    <property type="molecule type" value="Genomic_DNA"/>
</dbReference>
<dbReference type="KEGG" id="hspo:JGZ69_09020"/>
<organism evidence="1 2">
    <name type="scientific">Heyndrickxia sporothermodurans</name>
    <dbReference type="NCBI Taxonomy" id="46224"/>
    <lineage>
        <taxon>Bacteria</taxon>
        <taxon>Bacillati</taxon>
        <taxon>Bacillota</taxon>
        <taxon>Bacilli</taxon>
        <taxon>Bacillales</taxon>
        <taxon>Bacillaceae</taxon>
        <taxon>Heyndrickxia</taxon>
    </lineage>
</organism>
<name>A0AB37HJ99_9BACI</name>
<proteinExistence type="predicted"/>
<protein>
    <submittedName>
        <fullName evidence="1">Uncharacterized protein</fullName>
    </submittedName>
</protein>
<dbReference type="AlphaFoldDB" id="A0AB37HJ99"/>
<sequence>MGHDISGYNKSGEEICYIRFGKLNPTATVFYNLFDARDFHAGVSGTGASETYTLAHVEKTLANYKEFYGNDFVELKDDDFLIRERKEILKFINNCLETAKKEGSVKVFFG</sequence>
<evidence type="ECO:0000313" key="2">
    <source>
        <dbReference type="Proteomes" id="UP000595512"/>
    </source>
</evidence>
<gene>
    <name evidence="1" type="ORF">JGZ69_09020</name>
</gene>
<accession>A0AB37HJ99</accession>
<reference evidence="1 2" key="1">
    <citation type="submission" date="2020-12" db="EMBL/GenBank/DDBJ databases">
        <title>Taxonomic evaluation of the Bacillus sporothermodurans group of bacteria based on whole genome sequences.</title>
        <authorList>
            <person name="Fiedler G."/>
            <person name="Herbstmann A.-D."/>
            <person name="Doll E."/>
            <person name="Wenning M."/>
            <person name="Brinks E."/>
            <person name="Kabisch J."/>
            <person name="Breitenwieser F."/>
            <person name="Lappann M."/>
            <person name="Boehnlein C."/>
            <person name="Franz C."/>
        </authorList>
    </citation>
    <scope>NUCLEOTIDE SEQUENCE [LARGE SCALE GENOMIC DNA]</scope>
    <source>
        <strain evidence="1 2">DSM 10599</strain>
    </source>
</reference>